<dbReference type="InterPro" id="IPR000524">
    <property type="entry name" value="Tscrpt_reg_HTH_GntR"/>
</dbReference>
<dbReference type="SMART" id="SM00866">
    <property type="entry name" value="UTRA"/>
    <property type="match status" value="1"/>
</dbReference>
<gene>
    <name evidence="4" type="ORF">B1P95_08070</name>
</gene>
<dbReference type="InterPro" id="IPR028978">
    <property type="entry name" value="Chorismate_lyase_/UTRA_dom_sf"/>
</dbReference>
<evidence type="ECO:0000313" key="4">
    <source>
        <dbReference type="EMBL" id="OOL82665.1"/>
    </source>
</evidence>
<dbReference type="PANTHER" id="PTHR44846">
    <property type="entry name" value="MANNOSYL-D-GLYCERATE TRANSPORT/METABOLISM SYSTEM REPRESSOR MNGR-RELATED"/>
    <property type="match status" value="1"/>
</dbReference>
<dbReference type="EMBL" id="MVGJ01000036">
    <property type="protein sequence ID" value="OOL82665.1"/>
    <property type="molecule type" value="Genomic_DNA"/>
</dbReference>
<dbReference type="InterPro" id="IPR050679">
    <property type="entry name" value="Bact_HTH_transcr_reg"/>
</dbReference>
<evidence type="ECO:0000256" key="3">
    <source>
        <dbReference type="ARBA" id="ARBA00023163"/>
    </source>
</evidence>
<keyword evidence="3" id="KW-0804">Transcription</keyword>
<sequence length="247" mass="28822">MCYSFSNSKAKGDVMKRTRVLYLEVADKIKEDIFSGKYPVGSMLPTESELEELFQVSKITVRKAIELLASDEYVAKKSGRGTTVLSNRPYNRLSKAASFTQILENSRYEVRKETLDLQLVHIKKEDPLFSFFGEQAVCFKRLYYLNNQPYIYFVHYLPQEMMQFSREEFGKESLYRLLTKKGYTIDSFSDDFSAVFLTEEEQGILKTDAQIGIKRIRKSSTQIGEMIEYSEAVYHTELHPYHIDYET</sequence>
<dbReference type="Gene3D" id="3.40.1410.10">
    <property type="entry name" value="Chorismate lyase-like"/>
    <property type="match status" value="1"/>
</dbReference>
<dbReference type="PANTHER" id="PTHR44846:SF1">
    <property type="entry name" value="MANNOSYL-D-GLYCERATE TRANSPORT_METABOLISM SYSTEM REPRESSOR MNGR-RELATED"/>
    <property type="match status" value="1"/>
</dbReference>
<dbReference type="Gene3D" id="1.10.10.10">
    <property type="entry name" value="Winged helix-like DNA-binding domain superfamily/Winged helix DNA-binding domain"/>
    <property type="match status" value="1"/>
</dbReference>
<proteinExistence type="predicted"/>
<organism evidence="4 5">
    <name type="scientific">Enterococcus faecium</name>
    <name type="common">Streptococcus faecium</name>
    <dbReference type="NCBI Taxonomy" id="1352"/>
    <lineage>
        <taxon>Bacteria</taxon>
        <taxon>Bacillati</taxon>
        <taxon>Bacillota</taxon>
        <taxon>Bacilli</taxon>
        <taxon>Lactobacillales</taxon>
        <taxon>Enterococcaceae</taxon>
        <taxon>Enterococcus</taxon>
    </lineage>
</organism>
<dbReference type="SUPFAM" id="SSF46785">
    <property type="entry name" value="Winged helix' DNA-binding domain"/>
    <property type="match status" value="1"/>
</dbReference>
<dbReference type="Pfam" id="PF00392">
    <property type="entry name" value="GntR"/>
    <property type="match status" value="1"/>
</dbReference>
<dbReference type="SUPFAM" id="SSF64288">
    <property type="entry name" value="Chorismate lyase-like"/>
    <property type="match status" value="1"/>
</dbReference>
<dbReference type="InterPro" id="IPR011663">
    <property type="entry name" value="UTRA"/>
</dbReference>
<evidence type="ECO:0000256" key="1">
    <source>
        <dbReference type="ARBA" id="ARBA00023015"/>
    </source>
</evidence>
<reference evidence="4 5" key="1">
    <citation type="submission" date="2017-02" db="EMBL/GenBank/DDBJ databases">
        <title>Clonality and virulence of isolates of VRE in Hematopoietic Stem Cell Transplanted (HSCT) patients.</title>
        <authorList>
            <person name="Marchi A.P."/>
            <person name="Martins R.C."/>
            <person name="Marie S.K."/>
            <person name="Levin A.S."/>
            <person name="Costa S.F."/>
        </authorList>
    </citation>
    <scope>NUCLEOTIDE SEQUENCE [LARGE SCALE GENOMIC DNA]</scope>
    <source>
        <strain evidence="4 5">LIM1759</strain>
    </source>
</reference>
<dbReference type="AlphaFoldDB" id="A0A1S8K2Q7"/>
<dbReference type="GO" id="GO:0003677">
    <property type="term" value="F:DNA binding"/>
    <property type="evidence" value="ECO:0007669"/>
    <property type="project" value="UniProtKB-KW"/>
</dbReference>
<dbReference type="Proteomes" id="UP000191171">
    <property type="component" value="Unassembled WGS sequence"/>
</dbReference>
<dbReference type="PRINTS" id="PR00035">
    <property type="entry name" value="HTHGNTR"/>
</dbReference>
<dbReference type="PROSITE" id="PS50949">
    <property type="entry name" value="HTH_GNTR"/>
    <property type="match status" value="1"/>
</dbReference>
<dbReference type="InterPro" id="IPR036388">
    <property type="entry name" value="WH-like_DNA-bd_sf"/>
</dbReference>
<dbReference type="Pfam" id="PF07702">
    <property type="entry name" value="UTRA"/>
    <property type="match status" value="1"/>
</dbReference>
<dbReference type="GO" id="GO:0045892">
    <property type="term" value="P:negative regulation of DNA-templated transcription"/>
    <property type="evidence" value="ECO:0007669"/>
    <property type="project" value="TreeGrafter"/>
</dbReference>
<dbReference type="SMART" id="SM00345">
    <property type="entry name" value="HTH_GNTR"/>
    <property type="match status" value="1"/>
</dbReference>
<dbReference type="CDD" id="cd07377">
    <property type="entry name" value="WHTH_GntR"/>
    <property type="match status" value="1"/>
</dbReference>
<evidence type="ECO:0000313" key="5">
    <source>
        <dbReference type="Proteomes" id="UP000191171"/>
    </source>
</evidence>
<keyword evidence="2" id="KW-0238">DNA-binding</keyword>
<protein>
    <submittedName>
        <fullName evidence="4">GntR family transcriptional regulator</fullName>
    </submittedName>
</protein>
<dbReference type="InterPro" id="IPR036390">
    <property type="entry name" value="WH_DNA-bd_sf"/>
</dbReference>
<name>A0A1S8K2Q7_ENTFC</name>
<comment type="caution">
    <text evidence="4">The sequence shown here is derived from an EMBL/GenBank/DDBJ whole genome shotgun (WGS) entry which is preliminary data.</text>
</comment>
<dbReference type="GO" id="GO:0003700">
    <property type="term" value="F:DNA-binding transcription factor activity"/>
    <property type="evidence" value="ECO:0007669"/>
    <property type="project" value="InterPro"/>
</dbReference>
<keyword evidence="1" id="KW-0805">Transcription regulation</keyword>
<evidence type="ECO:0000256" key="2">
    <source>
        <dbReference type="ARBA" id="ARBA00023125"/>
    </source>
</evidence>
<accession>A0A1S8K2Q7</accession>